<evidence type="ECO:0000259" key="1">
    <source>
        <dbReference type="Pfam" id="PF17032"/>
    </source>
</evidence>
<protein>
    <recommendedName>
        <fullName evidence="1">Zinc-ribbon 15 domain-containing protein</fullName>
    </recommendedName>
</protein>
<dbReference type="EMBL" id="UINC01130107">
    <property type="protein sequence ID" value="SVD10963.1"/>
    <property type="molecule type" value="Genomic_DNA"/>
</dbReference>
<accession>A0A382SMB7</accession>
<dbReference type="Pfam" id="PF17032">
    <property type="entry name" value="Zn_ribbon_15"/>
    <property type="match status" value="1"/>
</dbReference>
<reference evidence="2" key="1">
    <citation type="submission" date="2018-05" db="EMBL/GenBank/DDBJ databases">
        <authorList>
            <person name="Lanie J.A."/>
            <person name="Ng W.-L."/>
            <person name="Kazmierczak K.M."/>
            <person name="Andrzejewski T.M."/>
            <person name="Davidsen T.M."/>
            <person name="Wayne K.J."/>
            <person name="Tettelin H."/>
            <person name="Glass J.I."/>
            <person name="Rusch D."/>
            <person name="Podicherti R."/>
            <person name="Tsui H.-C.T."/>
            <person name="Winkler M.E."/>
        </authorList>
    </citation>
    <scope>NUCLEOTIDE SEQUENCE</scope>
</reference>
<dbReference type="AlphaFoldDB" id="A0A382SMB7"/>
<name>A0A382SMB7_9ZZZZ</name>
<evidence type="ECO:0000313" key="2">
    <source>
        <dbReference type="EMBL" id="SVD10963.1"/>
    </source>
</evidence>
<sequence>MFVIFGLGTKHKVEAKGQFVCPKCSIKRKYNVKSSKQYFRLFFIPIFPTGEKNEPIVECQTCKRTYYTDVLENNNYYLDGSPFKKDDYDIEIEPENNETHVIKNCPNCQTKIRLQKGKVGTITCPSCQRKVYTSTK</sequence>
<proteinExistence type="predicted"/>
<dbReference type="InterPro" id="IPR031493">
    <property type="entry name" value="Zinc_ribbon_15"/>
</dbReference>
<gene>
    <name evidence="2" type="ORF">METZ01_LOCUS363817</name>
</gene>
<feature type="domain" description="Zinc-ribbon 15" evidence="1">
    <location>
        <begin position="20"/>
        <end position="127"/>
    </location>
</feature>
<organism evidence="2">
    <name type="scientific">marine metagenome</name>
    <dbReference type="NCBI Taxonomy" id="408172"/>
    <lineage>
        <taxon>unclassified sequences</taxon>
        <taxon>metagenomes</taxon>
        <taxon>ecological metagenomes</taxon>
    </lineage>
</organism>